<keyword evidence="2 4" id="KW-0378">Hydrolase</keyword>
<feature type="domain" description="Beta-galactosidase galactose-binding" evidence="9">
    <location>
        <begin position="594"/>
        <end position="646"/>
    </location>
</feature>
<dbReference type="PANTHER" id="PTHR23421">
    <property type="entry name" value="BETA-GALACTOSIDASE RELATED"/>
    <property type="match status" value="1"/>
</dbReference>
<dbReference type="PIRSF" id="PIRSF006336">
    <property type="entry name" value="B-gal"/>
    <property type="match status" value="1"/>
</dbReference>
<dbReference type="PRINTS" id="PR00742">
    <property type="entry name" value="GLHYDRLASE35"/>
</dbReference>
<dbReference type="Pfam" id="PF01301">
    <property type="entry name" value="Glyco_hydro_35"/>
    <property type="match status" value="1"/>
</dbReference>
<evidence type="ECO:0000256" key="2">
    <source>
        <dbReference type="ARBA" id="ARBA00022801"/>
    </source>
</evidence>
<dbReference type="Pfam" id="PF21467">
    <property type="entry name" value="BetaGal_gal-bd"/>
    <property type="match status" value="1"/>
</dbReference>
<dbReference type="SUPFAM" id="SSF49785">
    <property type="entry name" value="Galactose-binding domain-like"/>
    <property type="match status" value="1"/>
</dbReference>
<name>A0ABP9SK01_9ACTN</name>
<protein>
    <recommendedName>
        <fullName evidence="4">Beta-galactosidase</fullName>
        <ecNumber evidence="4">3.2.1.23</ecNumber>
    </recommendedName>
</protein>
<dbReference type="InterPro" id="IPR001944">
    <property type="entry name" value="Glycoside_Hdrlase_35"/>
</dbReference>
<dbReference type="PROSITE" id="PS51318">
    <property type="entry name" value="TAT"/>
    <property type="match status" value="1"/>
</dbReference>
<feature type="domain" description="Glycoside hydrolase 35 catalytic" evidence="7">
    <location>
        <begin position="71"/>
        <end position="388"/>
    </location>
</feature>
<feature type="signal peptide" evidence="6">
    <location>
        <begin position="1"/>
        <end position="29"/>
    </location>
</feature>
<dbReference type="Proteomes" id="UP001501570">
    <property type="component" value="Unassembled WGS sequence"/>
</dbReference>
<dbReference type="InterPro" id="IPR006311">
    <property type="entry name" value="TAT_signal"/>
</dbReference>
<dbReference type="InterPro" id="IPR048913">
    <property type="entry name" value="BetaGal_gal-bd"/>
</dbReference>
<evidence type="ECO:0000313" key="10">
    <source>
        <dbReference type="EMBL" id="GAA5196410.1"/>
    </source>
</evidence>
<feature type="domain" description="Beta-galactosidase 1-like first all-beta" evidence="8">
    <location>
        <begin position="437"/>
        <end position="565"/>
    </location>
</feature>
<keyword evidence="6" id="KW-0732">Signal</keyword>
<evidence type="ECO:0000259" key="9">
    <source>
        <dbReference type="Pfam" id="PF21467"/>
    </source>
</evidence>
<evidence type="ECO:0000256" key="3">
    <source>
        <dbReference type="ARBA" id="ARBA00023295"/>
    </source>
</evidence>
<feature type="chain" id="PRO_5047007833" description="Beta-galactosidase" evidence="6">
    <location>
        <begin position="30"/>
        <end position="668"/>
    </location>
</feature>
<dbReference type="Gene3D" id="3.20.20.80">
    <property type="entry name" value="Glycosidases"/>
    <property type="match status" value="1"/>
</dbReference>
<evidence type="ECO:0000259" key="7">
    <source>
        <dbReference type="Pfam" id="PF01301"/>
    </source>
</evidence>
<evidence type="ECO:0000256" key="5">
    <source>
        <dbReference type="RuleBase" id="RU003679"/>
    </source>
</evidence>
<evidence type="ECO:0000313" key="11">
    <source>
        <dbReference type="Proteomes" id="UP001501570"/>
    </source>
</evidence>
<dbReference type="SUPFAM" id="SSF51445">
    <property type="entry name" value="(Trans)glycosidases"/>
    <property type="match status" value="1"/>
</dbReference>
<dbReference type="EC" id="3.2.1.23" evidence="4"/>
<dbReference type="InterPro" id="IPR019801">
    <property type="entry name" value="Glyco_hydro_35_CS"/>
</dbReference>
<comment type="caution">
    <text evidence="10">The sequence shown here is derived from an EMBL/GenBank/DDBJ whole genome shotgun (WGS) entry which is preliminary data.</text>
</comment>
<comment type="similarity">
    <text evidence="1 5">Belongs to the glycosyl hydrolase 35 family.</text>
</comment>
<dbReference type="InterPro" id="IPR008979">
    <property type="entry name" value="Galactose-bd-like_sf"/>
</dbReference>
<evidence type="ECO:0000256" key="1">
    <source>
        <dbReference type="ARBA" id="ARBA00009809"/>
    </source>
</evidence>
<reference evidence="11" key="1">
    <citation type="journal article" date="2019" name="Int. J. Syst. Evol. Microbiol.">
        <title>The Global Catalogue of Microorganisms (GCM) 10K type strain sequencing project: providing services to taxonomists for standard genome sequencing and annotation.</title>
        <authorList>
            <consortium name="The Broad Institute Genomics Platform"/>
            <consortium name="The Broad Institute Genome Sequencing Center for Infectious Disease"/>
            <person name="Wu L."/>
            <person name="Ma J."/>
        </authorList>
    </citation>
    <scope>NUCLEOTIDE SEQUENCE [LARGE SCALE GENOMIC DNA]</scope>
    <source>
        <strain evidence="11">JCM 18304</strain>
    </source>
</reference>
<comment type="catalytic activity">
    <reaction evidence="4">
        <text>Hydrolysis of terminal non-reducing beta-D-galactose residues in beta-D-galactosides.</text>
        <dbReference type="EC" id="3.2.1.23"/>
    </reaction>
</comment>
<organism evidence="10 11">
    <name type="scientific">Rugosimonospora acidiphila</name>
    <dbReference type="NCBI Taxonomy" id="556531"/>
    <lineage>
        <taxon>Bacteria</taxon>
        <taxon>Bacillati</taxon>
        <taxon>Actinomycetota</taxon>
        <taxon>Actinomycetes</taxon>
        <taxon>Micromonosporales</taxon>
        <taxon>Micromonosporaceae</taxon>
        <taxon>Rugosimonospora</taxon>
    </lineage>
</organism>
<dbReference type="InterPro" id="IPR031330">
    <property type="entry name" value="Gly_Hdrlase_35_cat"/>
</dbReference>
<keyword evidence="11" id="KW-1185">Reference proteome</keyword>
<dbReference type="InterPro" id="IPR026283">
    <property type="entry name" value="B-gal_1-like"/>
</dbReference>
<sequence length="668" mass="72639">MDRRRFIALSTLTPAAAFAAAAGQVPANAATADTAPANAAAAGPAHANAASGFGMKPGRHTFGFAAGGSAFLLDGEPFQIRSGEMHPARIPVEYWRHRIRMAKAMGMNTVSAYVMWNYLEQRPGVFDFHSERRDIEKFVRLCQAEGMWVLLRPGPYVCGEWDLGGIPPYLLADPDAQLRVDSATYPKYMAAVARYHRQLVPRIKPLLVAGGGPILMIQIENEYGSFGNDAAYVAELRQLWIDGGVDGPFYTEDGLGQVEQNHTNVPGGAIALSGGDAGSIAAARKAFPQVPAMAGEVYPGWLTHWGDPTFQGAGYDVSAALQGCMDAGLSFNLYMLHGGTSFGFFAGANANDLSGGYQADITSYDYNAPISEQGVATPRYLKYRDLIAGYLDRPLPDIPVPVPTIVRQGALALTPRPYASIWDNLPHPFPAADTVTPQPMETYGQHSGFILYRRTLPGYTAGTLDIAWVHDYATVFLNGRYQGGLSRQLVPDAIASALNLTNNNAPLALGPAATVGDNPRLDILVEGMGRTNYGHAIVDRKGILQTVSLLDADALTGTLTGWQVFGLPMDDDFVKHLKPRVSDPARPGMFFRSTPVLHEVGDTYLDLSNWTKGVVWVNGHNLGRYWELGPQRRLYCPASWLKRGRNEILVFDLHQTEPRAITFERTLS</sequence>
<dbReference type="PROSITE" id="PS01182">
    <property type="entry name" value="GLYCOSYL_HYDROL_F35"/>
    <property type="match status" value="1"/>
</dbReference>
<keyword evidence="3 4" id="KW-0326">Glycosidase</keyword>
<proteinExistence type="inferred from homology"/>
<gene>
    <name evidence="10" type="ORF">GCM10023322_65290</name>
</gene>
<dbReference type="InterPro" id="IPR017853">
    <property type="entry name" value="GH"/>
</dbReference>
<evidence type="ECO:0000259" key="8">
    <source>
        <dbReference type="Pfam" id="PF21317"/>
    </source>
</evidence>
<dbReference type="InterPro" id="IPR048912">
    <property type="entry name" value="BetaGal1-like_ABD1"/>
</dbReference>
<dbReference type="Gene3D" id="2.60.120.260">
    <property type="entry name" value="Galactose-binding domain-like"/>
    <property type="match status" value="2"/>
</dbReference>
<dbReference type="RefSeq" id="WP_345636172.1">
    <property type="nucleotide sequence ID" value="NZ_BAABJQ010000026.1"/>
</dbReference>
<evidence type="ECO:0000256" key="6">
    <source>
        <dbReference type="SAM" id="SignalP"/>
    </source>
</evidence>
<accession>A0ABP9SK01</accession>
<dbReference type="Pfam" id="PF21317">
    <property type="entry name" value="BetaGal_ABD_1"/>
    <property type="match status" value="1"/>
</dbReference>
<evidence type="ECO:0000256" key="4">
    <source>
        <dbReference type="RuleBase" id="RU000675"/>
    </source>
</evidence>
<dbReference type="EMBL" id="BAABJQ010000026">
    <property type="protein sequence ID" value="GAA5196410.1"/>
    <property type="molecule type" value="Genomic_DNA"/>
</dbReference>